<dbReference type="Proteomes" id="UP000234681">
    <property type="component" value="Chromosome 3"/>
</dbReference>
<organism evidence="1 2">
    <name type="scientific">Rattus norvegicus</name>
    <name type="common">Rat</name>
    <dbReference type="NCBI Taxonomy" id="10116"/>
    <lineage>
        <taxon>Eukaryota</taxon>
        <taxon>Metazoa</taxon>
        <taxon>Chordata</taxon>
        <taxon>Craniata</taxon>
        <taxon>Vertebrata</taxon>
        <taxon>Euteleostomi</taxon>
        <taxon>Mammalia</taxon>
        <taxon>Eutheria</taxon>
        <taxon>Euarchontoglires</taxon>
        <taxon>Glires</taxon>
        <taxon>Rodentia</taxon>
        <taxon>Myomorpha</taxon>
        <taxon>Muroidea</taxon>
        <taxon>Muridae</taxon>
        <taxon>Murinae</taxon>
        <taxon>Rattus</taxon>
    </lineage>
</organism>
<protein>
    <submittedName>
        <fullName evidence="1">RCG27003</fullName>
    </submittedName>
</protein>
<evidence type="ECO:0000313" key="1">
    <source>
        <dbReference type="EMBL" id="EDL79119.1"/>
    </source>
</evidence>
<name>A6HM68_RAT</name>
<gene>
    <name evidence="1" type="ORF">rCG_27003</name>
</gene>
<reference evidence="2" key="1">
    <citation type="submission" date="2005-09" db="EMBL/GenBank/DDBJ databases">
        <authorList>
            <person name="Mural R.J."/>
            <person name="Li P.W."/>
            <person name="Adams M.D."/>
            <person name="Amanatides P.G."/>
            <person name="Baden-Tillson H."/>
            <person name="Barnstead M."/>
            <person name="Chin S.H."/>
            <person name="Dew I."/>
            <person name="Evans C.A."/>
            <person name="Ferriera S."/>
            <person name="Flanigan M."/>
            <person name="Fosler C."/>
            <person name="Glodek A."/>
            <person name="Gu Z."/>
            <person name="Holt R.A."/>
            <person name="Jennings D."/>
            <person name="Kraft C.L."/>
            <person name="Lu F."/>
            <person name="Nguyen T."/>
            <person name="Nusskern D.R."/>
            <person name="Pfannkoch C.M."/>
            <person name="Sitter C."/>
            <person name="Sutton G.G."/>
            <person name="Venter J.C."/>
            <person name="Wang Z."/>
            <person name="Woodage T."/>
            <person name="Zheng X.H."/>
            <person name="Zhong F."/>
        </authorList>
    </citation>
    <scope>NUCLEOTIDE SEQUENCE [LARGE SCALE GENOMIC DNA]</scope>
    <source>
        <strain>BN</strain>
        <strain evidence="2">Sprague-Dawley</strain>
    </source>
</reference>
<sequence length="16" mass="1641">MVSQTTYTPLGVSSLG</sequence>
<evidence type="ECO:0000313" key="2">
    <source>
        <dbReference type="Proteomes" id="UP000234681"/>
    </source>
</evidence>
<dbReference type="AlphaFoldDB" id="A6HM68"/>
<dbReference type="EMBL" id="CH473949">
    <property type="protein sequence ID" value="EDL79119.1"/>
    <property type="molecule type" value="Genomic_DNA"/>
</dbReference>
<accession>A6HM68</accession>
<proteinExistence type="predicted"/>